<evidence type="ECO:0000259" key="3">
    <source>
        <dbReference type="Pfam" id="PF03109"/>
    </source>
</evidence>
<accession>A0A6G1J945</accession>
<dbReference type="InterPro" id="IPR052402">
    <property type="entry name" value="ADCK_kinase"/>
</dbReference>
<protein>
    <submittedName>
        <fullName evidence="4">ABC1-domain-containing protein</fullName>
    </submittedName>
</protein>
<dbReference type="GO" id="GO:0005739">
    <property type="term" value="C:mitochondrion"/>
    <property type="evidence" value="ECO:0007669"/>
    <property type="project" value="TreeGrafter"/>
</dbReference>
<sequence>MRTAFWLGRQCLCQGSRQSAPSVFRASTRRFASGSLFARRQFATPRFPRKKILWSGVGGAAVLSPLAFVEISNEEKEIGDKTHEEAMLEASREELRQQVPKAIQNSKKYRRGIYFFIDLYIIEPIATGLRFLHLVFIFVPVVVSIPAIWLGKRLPDRENERSGTLWWYSFLVRAMERSGAAFIKLGQWAASRSDIFPTEMCKTMSALHSHAPAHSLERTKRTVEKAFNGRNFEDIFDEFDETPLGVGAIAQVYKAKLKPDLATLDDNHEDHPNLRQRIRKNVDVTLKNTPHRVPSHHVAVKVLHPHVERIVRRDLRIMGFFATIINAIPTMEWLSFPDEVIQFGEMMRLQLDLRIEAANLTLFRQTFKTRSTAWFPYPYTEYTTRHVLIEEFAQGIPLEDFLQNGGGPFQEDIANEGLNAFLTMVLIDNFIHADLHPGNIMVRFYKPEKLDVSIFSKKEHRTTGPKDSPDVTEEVLRRLRPFKKDPEQWGKRLQEIDNEGYRPQIIFIDTGLVTELNAVNRTNFLDLFKAIAEFDGYKAGHLMVERCRQPEAVIDSEVFALRMQHLVLGVKSRTFALGNIKIGDILNEVLSMVRTHHVRLEGDFVNVVLSILLLEGIGRALNPNLDLFAGALPILRQLGAQSGSSMIRGGDFSMLRVWVGLEARSFLQASIESVERCVKYDQLSPNF</sequence>
<dbReference type="PANTHER" id="PTHR45890:SF1">
    <property type="entry name" value="AARF DOMAIN CONTAINING KINASE 2"/>
    <property type="match status" value="1"/>
</dbReference>
<dbReference type="InterPro" id="IPR011009">
    <property type="entry name" value="Kinase-like_dom_sf"/>
</dbReference>
<dbReference type="InterPro" id="IPR004147">
    <property type="entry name" value="ABC1_dom"/>
</dbReference>
<dbReference type="AlphaFoldDB" id="A0A6G1J945"/>
<evidence type="ECO:0000256" key="1">
    <source>
        <dbReference type="ARBA" id="ARBA00009670"/>
    </source>
</evidence>
<evidence type="ECO:0000313" key="4">
    <source>
        <dbReference type="EMBL" id="KAF2687067.1"/>
    </source>
</evidence>
<keyword evidence="5" id="KW-1185">Reference proteome</keyword>
<dbReference type="Pfam" id="PF03109">
    <property type="entry name" value="ABC1"/>
    <property type="match status" value="2"/>
</dbReference>
<feature type="domain" description="ABC1 atypical kinase-like" evidence="3">
    <location>
        <begin position="296"/>
        <end position="443"/>
    </location>
</feature>
<reference evidence="4" key="1">
    <citation type="journal article" date="2020" name="Stud. Mycol.">
        <title>101 Dothideomycetes genomes: a test case for predicting lifestyles and emergence of pathogens.</title>
        <authorList>
            <person name="Haridas S."/>
            <person name="Albert R."/>
            <person name="Binder M."/>
            <person name="Bloem J."/>
            <person name="Labutti K."/>
            <person name="Salamov A."/>
            <person name="Andreopoulos B."/>
            <person name="Baker S."/>
            <person name="Barry K."/>
            <person name="Bills G."/>
            <person name="Bluhm B."/>
            <person name="Cannon C."/>
            <person name="Castanera R."/>
            <person name="Culley D."/>
            <person name="Daum C."/>
            <person name="Ezra D."/>
            <person name="Gonzalez J."/>
            <person name="Henrissat B."/>
            <person name="Kuo A."/>
            <person name="Liang C."/>
            <person name="Lipzen A."/>
            <person name="Lutzoni F."/>
            <person name="Magnuson J."/>
            <person name="Mondo S."/>
            <person name="Nolan M."/>
            <person name="Ohm R."/>
            <person name="Pangilinan J."/>
            <person name="Park H.-J."/>
            <person name="Ramirez L."/>
            <person name="Alfaro M."/>
            <person name="Sun H."/>
            <person name="Tritt A."/>
            <person name="Yoshinaga Y."/>
            <person name="Zwiers L.-H."/>
            <person name="Turgeon B."/>
            <person name="Goodwin S."/>
            <person name="Spatafora J."/>
            <person name="Crous P."/>
            <person name="Grigoriev I."/>
        </authorList>
    </citation>
    <scope>NUCLEOTIDE SEQUENCE</scope>
    <source>
        <strain evidence="4">CBS 122367</strain>
    </source>
</reference>
<proteinExistence type="inferred from homology"/>
<dbReference type="CDD" id="cd13971">
    <property type="entry name" value="ADCK2-like"/>
    <property type="match status" value="1"/>
</dbReference>
<dbReference type="EMBL" id="MU005575">
    <property type="protein sequence ID" value="KAF2687067.1"/>
    <property type="molecule type" value="Genomic_DNA"/>
</dbReference>
<dbReference type="OrthoDB" id="1290869at2759"/>
<comment type="similarity">
    <text evidence="1">Belongs to the protein kinase superfamily. ADCK protein kinase family.</text>
</comment>
<dbReference type="SUPFAM" id="SSF56112">
    <property type="entry name" value="Protein kinase-like (PK-like)"/>
    <property type="match status" value="1"/>
</dbReference>
<keyword evidence="2" id="KW-0472">Membrane</keyword>
<gene>
    <name evidence="4" type="ORF">K458DRAFT_296685</name>
</gene>
<feature type="transmembrane region" description="Helical" evidence="2">
    <location>
        <begin position="131"/>
        <end position="151"/>
    </location>
</feature>
<keyword evidence="2" id="KW-1133">Transmembrane helix</keyword>
<dbReference type="Proteomes" id="UP000799291">
    <property type="component" value="Unassembled WGS sequence"/>
</dbReference>
<name>A0A6G1J945_9PLEO</name>
<dbReference type="InterPro" id="IPR044095">
    <property type="entry name" value="ADCK2_dom"/>
</dbReference>
<evidence type="ECO:0000313" key="5">
    <source>
        <dbReference type="Proteomes" id="UP000799291"/>
    </source>
</evidence>
<feature type="domain" description="ABC1 atypical kinase-like" evidence="3">
    <location>
        <begin position="207"/>
        <end position="258"/>
    </location>
</feature>
<dbReference type="PANTHER" id="PTHR45890">
    <property type="entry name" value="AARF DOMAIN CONTAINING KINASE 2 (PREDICTED)"/>
    <property type="match status" value="1"/>
</dbReference>
<keyword evidence="2" id="KW-0812">Transmembrane</keyword>
<evidence type="ECO:0000256" key="2">
    <source>
        <dbReference type="SAM" id="Phobius"/>
    </source>
</evidence>
<organism evidence="4 5">
    <name type="scientific">Lentithecium fluviatile CBS 122367</name>
    <dbReference type="NCBI Taxonomy" id="1168545"/>
    <lineage>
        <taxon>Eukaryota</taxon>
        <taxon>Fungi</taxon>
        <taxon>Dikarya</taxon>
        <taxon>Ascomycota</taxon>
        <taxon>Pezizomycotina</taxon>
        <taxon>Dothideomycetes</taxon>
        <taxon>Pleosporomycetidae</taxon>
        <taxon>Pleosporales</taxon>
        <taxon>Massarineae</taxon>
        <taxon>Lentitheciaceae</taxon>
        <taxon>Lentithecium</taxon>
    </lineage>
</organism>